<accession>A0ABX7K7L8</accession>
<geneLocation type="plasmid" evidence="3 4">
    <name>pSDM007</name>
</geneLocation>
<comment type="similarity">
    <text evidence="1">Belongs to the amidase family.</text>
</comment>
<proteinExistence type="inferred from homology"/>
<dbReference type="SUPFAM" id="SSF75304">
    <property type="entry name" value="Amidase signature (AS) enzymes"/>
    <property type="match status" value="1"/>
</dbReference>
<evidence type="ECO:0000259" key="2">
    <source>
        <dbReference type="Pfam" id="PF01425"/>
    </source>
</evidence>
<gene>
    <name evidence="3" type="ORF">JTY93_27890</name>
</gene>
<name>A0ABX7K7L8_9PSED</name>
<protein>
    <recommendedName>
        <fullName evidence="2">Amidase domain-containing protein</fullName>
    </recommendedName>
</protein>
<dbReference type="InterPro" id="IPR000120">
    <property type="entry name" value="Amidase"/>
</dbReference>
<evidence type="ECO:0000256" key="1">
    <source>
        <dbReference type="ARBA" id="ARBA00009199"/>
    </source>
</evidence>
<organism evidence="3 4">
    <name type="scientific">Pseudomonas hygromyciniae</name>
    <dbReference type="NCBI Taxonomy" id="2812000"/>
    <lineage>
        <taxon>Bacteria</taxon>
        <taxon>Pseudomonadati</taxon>
        <taxon>Pseudomonadota</taxon>
        <taxon>Gammaproteobacteria</taxon>
        <taxon>Pseudomonadales</taxon>
        <taxon>Pseudomonadaceae</taxon>
        <taxon>Pseudomonas</taxon>
    </lineage>
</organism>
<evidence type="ECO:0000313" key="3">
    <source>
        <dbReference type="EMBL" id="QSB42633.1"/>
    </source>
</evidence>
<feature type="domain" description="Amidase" evidence="2">
    <location>
        <begin position="29"/>
        <end position="449"/>
    </location>
</feature>
<sequence>MSVSATSLASLDACAQVELVRTGEVSALELTDAAIERIERLNPLLNAVVSFDFDQARRRARVVSKDALFGGVPTLIKDVLPYPGLPLGMGGRFLPQFPMPSGSPYTDALDAAGLVVLGKSATSEFALLGTTEPVGGKPVRNPWNLSLSSGGSSGGAVAAVASGMVPIAHASDGGGSIRGPSSFCGLFGFKPSRGRTQSNGLPESSPSVQFLSEHCVSRSVRDSLAWLQATERQDNHQHMPSLDELRANRRPFRIGVYRNDGFGNAPDPDAAAGLELAMRTCEALGHSVVEISSPPIDTKAASEAFFTLSASMVAGGLEFFRSMLGSAYNEDNLEPYTRELAKRARAMPQEACIRALETLSSAAAVAKGTMAGFDVLLCPTVGFPAFELGRYTPDKDVEELNAFIVRVASYTFPASLAGWPAMSMPLYWTHAGLPLGSHFSAATGNDALLFSLALQLEEALPWQPRFGSLMDRLYAATA</sequence>
<evidence type="ECO:0000313" key="4">
    <source>
        <dbReference type="Proteomes" id="UP000663249"/>
    </source>
</evidence>
<dbReference type="InterPro" id="IPR036928">
    <property type="entry name" value="AS_sf"/>
</dbReference>
<keyword evidence="4" id="KW-1185">Reference proteome</keyword>
<dbReference type="InterPro" id="IPR023631">
    <property type="entry name" value="Amidase_dom"/>
</dbReference>
<dbReference type="Proteomes" id="UP000663249">
    <property type="component" value="Plasmid pSDM007"/>
</dbReference>
<dbReference type="EMBL" id="CP070507">
    <property type="protein sequence ID" value="QSB42633.1"/>
    <property type="molecule type" value="Genomic_DNA"/>
</dbReference>
<dbReference type="Gene3D" id="3.90.1300.10">
    <property type="entry name" value="Amidase signature (AS) domain"/>
    <property type="match status" value="1"/>
</dbReference>
<dbReference type="Pfam" id="PF01425">
    <property type="entry name" value="Amidase"/>
    <property type="match status" value="1"/>
</dbReference>
<reference evidence="3 4" key="1">
    <citation type="submission" date="2021-02" db="EMBL/GenBank/DDBJ databases">
        <title>Genomic and phenotypic characterization of Pseudomonas hygromyciniae, a novel bacterial species discovered from a commercially purchased antibiotic vial.</title>
        <authorList>
            <person name="Turner T.L."/>
            <person name="Mitra S.D."/>
            <person name="Kochan T.J."/>
            <person name="Pincus N.B."/>
            <person name="Lebrun-Corbin M."/>
            <person name="Cheung B."/>
            <person name="Gatesy S.W."/>
            <person name="Afzal T."/>
            <person name="Ozer E.A."/>
            <person name="Hauser A.R."/>
        </authorList>
    </citation>
    <scope>NUCLEOTIDE SEQUENCE [LARGE SCALE GENOMIC DNA]</scope>
    <source>
        <strain evidence="3 4">SDM007</strain>
        <plasmid evidence="3 4">pSDM007</plasmid>
    </source>
</reference>
<dbReference type="PANTHER" id="PTHR11895:SF7">
    <property type="entry name" value="GLUTAMYL-TRNA(GLN) AMIDOTRANSFERASE SUBUNIT A, MITOCHONDRIAL"/>
    <property type="match status" value="1"/>
</dbReference>
<dbReference type="PANTHER" id="PTHR11895">
    <property type="entry name" value="TRANSAMIDASE"/>
    <property type="match status" value="1"/>
</dbReference>
<keyword evidence="3" id="KW-0614">Plasmid</keyword>